<evidence type="ECO:0000256" key="1">
    <source>
        <dbReference type="SAM" id="Phobius"/>
    </source>
</evidence>
<name>A0A1I5IBW6_9HYPH</name>
<protein>
    <submittedName>
        <fullName evidence="2">Uncharacterized protein</fullName>
    </submittedName>
</protein>
<dbReference type="EMBL" id="FOVR01000008">
    <property type="protein sequence ID" value="SFO58087.1"/>
    <property type="molecule type" value="Genomic_DNA"/>
</dbReference>
<feature type="transmembrane region" description="Helical" evidence="1">
    <location>
        <begin position="311"/>
        <end position="340"/>
    </location>
</feature>
<reference evidence="2 3" key="1">
    <citation type="submission" date="2016-10" db="EMBL/GenBank/DDBJ databases">
        <authorList>
            <person name="de Groot N.N."/>
        </authorList>
    </citation>
    <scope>NUCLEOTIDE SEQUENCE [LARGE SCALE GENOMIC DNA]</scope>
    <source>
        <strain evidence="2 3">CGMCC 1.9157</strain>
    </source>
</reference>
<dbReference type="STRING" id="655353.SAMN04488056_108177"/>
<gene>
    <name evidence="2" type="ORF">SAMN04488056_108177</name>
</gene>
<dbReference type="AlphaFoldDB" id="A0A1I5IBW6"/>
<sequence>MIRFCFGTISLSGRYLKVVCLVVIVTSDKLRLSETKSMTQIAFFVVAIAVVVFLEFSNFSRSKEWQATITPLASIVGSGFLVSAPLLVRSFGGFAAPAMMVLVLLAFFFGWAIRYNIVVVESELDKGRDKLLSSMEELSHIILAFAYFISVAYYLSLLGSFLLTSFGIRSNHWGTVIALGLLLGIGILGWSGGAERVARLERFATTFNLAVIGGFLASLAVLNSQIILDGSAFSAVAGKLSTASIPVLLGLLVVVQGFETTRFTGGRFKADTRTKAMRDAQLISGIIYLVFFLLLLPLYKDLQQGEGVAAVITVAGSVGLILPAALTIAAMGSQISAALADGIGNVGLIREVTHGKVDARHAYLLVTVIGMGILLATNVNEVISLASRAFALFYALQCFVAFEAARKRPQDKWRSFAFLMLAIVATAIFMFGHAAAA</sequence>
<keyword evidence="1" id="KW-0812">Transmembrane</keyword>
<feature type="transmembrane region" description="Helical" evidence="1">
    <location>
        <begin position="69"/>
        <end position="88"/>
    </location>
</feature>
<feature type="transmembrane region" description="Helical" evidence="1">
    <location>
        <begin position="40"/>
        <end position="57"/>
    </location>
</feature>
<feature type="transmembrane region" description="Helical" evidence="1">
    <location>
        <begin position="385"/>
        <end position="404"/>
    </location>
</feature>
<feature type="transmembrane region" description="Helical" evidence="1">
    <location>
        <begin position="416"/>
        <end position="436"/>
    </location>
</feature>
<feature type="transmembrane region" description="Helical" evidence="1">
    <location>
        <begin position="280"/>
        <end position="299"/>
    </location>
</feature>
<feature type="transmembrane region" description="Helical" evidence="1">
    <location>
        <begin position="361"/>
        <end position="379"/>
    </location>
</feature>
<feature type="transmembrane region" description="Helical" evidence="1">
    <location>
        <begin position="206"/>
        <end position="228"/>
    </location>
</feature>
<dbReference type="Proteomes" id="UP000199236">
    <property type="component" value="Unassembled WGS sequence"/>
</dbReference>
<feature type="transmembrane region" description="Helical" evidence="1">
    <location>
        <begin position="173"/>
        <end position="194"/>
    </location>
</feature>
<accession>A0A1I5IBW6</accession>
<organism evidence="2 3">
    <name type="scientific">Cohaesibacter marisflavi</name>
    <dbReference type="NCBI Taxonomy" id="655353"/>
    <lineage>
        <taxon>Bacteria</taxon>
        <taxon>Pseudomonadati</taxon>
        <taxon>Pseudomonadota</taxon>
        <taxon>Alphaproteobacteria</taxon>
        <taxon>Hyphomicrobiales</taxon>
        <taxon>Cohaesibacteraceae</taxon>
    </lineage>
</organism>
<feature type="transmembrane region" description="Helical" evidence="1">
    <location>
        <begin position="138"/>
        <end position="161"/>
    </location>
</feature>
<keyword evidence="1" id="KW-0472">Membrane</keyword>
<keyword evidence="3" id="KW-1185">Reference proteome</keyword>
<feature type="transmembrane region" description="Helical" evidence="1">
    <location>
        <begin position="240"/>
        <end position="259"/>
    </location>
</feature>
<dbReference type="Gene3D" id="1.20.1740.10">
    <property type="entry name" value="Amino acid/polyamine transporter I"/>
    <property type="match status" value="1"/>
</dbReference>
<keyword evidence="1" id="KW-1133">Transmembrane helix</keyword>
<feature type="transmembrane region" description="Helical" evidence="1">
    <location>
        <begin position="94"/>
        <end position="117"/>
    </location>
</feature>
<proteinExistence type="predicted"/>
<evidence type="ECO:0000313" key="3">
    <source>
        <dbReference type="Proteomes" id="UP000199236"/>
    </source>
</evidence>
<evidence type="ECO:0000313" key="2">
    <source>
        <dbReference type="EMBL" id="SFO58087.1"/>
    </source>
</evidence>